<comment type="caution">
    <text evidence="9">The sequence shown here is derived from an EMBL/GenBank/DDBJ whole genome shotgun (WGS) entry which is preliminary data.</text>
</comment>
<keyword evidence="7" id="KW-1133">Transmembrane helix</keyword>
<gene>
    <name evidence="9" type="ORF">WMO75_03365</name>
</gene>
<keyword evidence="5" id="KW-0269">Exonuclease</keyword>
<protein>
    <recommendedName>
        <fullName evidence="2">Nuclease SbcCD subunit D</fullName>
    </recommendedName>
</protein>
<dbReference type="EMBL" id="JBBMEI010000006">
    <property type="protein sequence ID" value="MEQ2357393.1"/>
    <property type="molecule type" value="Genomic_DNA"/>
</dbReference>
<evidence type="ECO:0000259" key="8">
    <source>
        <dbReference type="Pfam" id="PF00149"/>
    </source>
</evidence>
<dbReference type="CDD" id="cd00840">
    <property type="entry name" value="MPP_Mre11_N"/>
    <property type="match status" value="1"/>
</dbReference>
<keyword evidence="3" id="KW-0540">Nuclease</keyword>
<keyword evidence="10" id="KW-1185">Reference proteome</keyword>
<evidence type="ECO:0000256" key="4">
    <source>
        <dbReference type="ARBA" id="ARBA00022801"/>
    </source>
</evidence>
<evidence type="ECO:0000256" key="7">
    <source>
        <dbReference type="SAM" id="Phobius"/>
    </source>
</evidence>
<evidence type="ECO:0000313" key="10">
    <source>
        <dbReference type="Proteomes" id="UP001446032"/>
    </source>
</evidence>
<evidence type="ECO:0000256" key="6">
    <source>
        <dbReference type="SAM" id="Coils"/>
    </source>
</evidence>
<dbReference type="SUPFAM" id="SSF56300">
    <property type="entry name" value="Metallo-dependent phosphatases"/>
    <property type="match status" value="1"/>
</dbReference>
<evidence type="ECO:0000313" key="9">
    <source>
        <dbReference type="EMBL" id="MEQ2357393.1"/>
    </source>
</evidence>
<proteinExistence type="inferred from homology"/>
<evidence type="ECO:0000256" key="1">
    <source>
        <dbReference type="ARBA" id="ARBA00010555"/>
    </source>
</evidence>
<feature type="coiled-coil region" evidence="6">
    <location>
        <begin position="527"/>
        <end position="554"/>
    </location>
</feature>
<evidence type="ECO:0000256" key="2">
    <source>
        <dbReference type="ARBA" id="ARBA00013365"/>
    </source>
</evidence>
<keyword evidence="7" id="KW-0472">Membrane</keyword>
<feature type="transmembrane region" description="Helical" evidence="7">
    <location>
        <begin position="452"/>
        <end position="473"/>
    </location>
</feature>
<name>A0ABV1AIP3_9FIRM</name>
<dbReference type="Pfam" id="PF00149">
    <property type="entry name" value="Metallophos"/>
    <property type="match status" value="1"/>
</dbReference>
<dbReference type="InterPro" id="IPR029052">
    <property type="entry name" value="Metallo-depent_PP-like"/>
</dbReference>
<dbReference type="InterPro" id="IPR004843">
    <property type="entry name" value="Calcineurin-like_PHP"/>
</dbReference>
<sequence>MIRFIHLADVHLGAVPDRGCPWSREREEEIWETFRRVIATIRKSPVDLLFIAGDLFHRQPLLSELREINDLFGTISQTRVFLMAGDSDYMRKDSFYRTFKWNQNVSFFDGESHTCIEIPEKNVYVYGLSYEHKEIHEALYDGWKKSDKRGFHVLMAHGGDTEHIPMDFRKLADGGFDYIALGHKHQQQAPFKDWMLYSGALEPIDRNDLGEHGYIEGTYGEGKVRTHFVPFASRSYQNLLLTVKEGSTQHTLEEMLRNEIMKRGGKNIYRIIIQGTRSPGSLLLAERLKTMGNIVEVLDESRPAYDLEKLHEQYKGTLIGDYIEQFADSGSRPVVEDKALYHGLQSLLNASVLVNGRVMQDAEQKDLGRILQMLKMSRKGYQVQVERRKKENLAEKQKIRTSIDHMNRELHELEEERIEMRAQEDSLRRLDGGHGEGFSEERIQQLERRNQIQAAGICVTLILFLAGALILGVHFKETMLALVAAAAGICLVLLEGFFNMKTIRELEKRRRVKKRFLARQDRLQSGKDDLDEAIKEKEISLSNLMEEYQEVEDYTYLPIAEEIEIDSLNLAMSTIQKLAGDQN</sequence>
<accession>A0ABV1AIP3</accession>
<dbReference type="RefSeq" id="WP_022213999.1">
    <property type="nucleotide sequence ID" value="NZ_JBBMEI010000006.1"/>
</dbReference>
<dbReference type="InterPro" id="IPR041796">
    <property type="entry name" value="Mre11_N"/>
</dbReference>
<dbReference type="PANTHER" id="PTHR30337:SF0">
    <property type="entry name" value="NUCLEASE SBCCD SUBUNIT D"/>
    <property type="match status" value="1"/>
</dbReference>
<evidence type="ECO:0000256" key="5">
    <source>
        <dbReference type="ARBA" id="ARBA00022839"/>
    </source>
</evidence>
<dbReference type="PANTHER" id="PTHR30337">
    <property type="entry name" value="COMPONENT OF ATP-DEPENDENT DSDNA EXONUCLEASE"/>
    <property type="match status" value="1"/>
</dbReference>
<organism evidence="9 10">
    <name type="scientific">Blautia intestinihominis</name>
    <dbReference type="NCBI Taxonomy" id="3133152"/>
    <lineage>
        <taxon>Bacteria</taxon>
        <taxon>Bacillati</taxon>
        <taxon>Bacillota</taxon>
        <taxon>Clostridia</taxon>
        <taxon>Lachnospirales</taxon>
        <taxon>Lachnospiraceae</taxon>
        <taxon>Blautia</taxon>
    </lineage>
</organism>
<dbReference type="Gene3D" id="3.60.21.10">
    <property type="match status" value="1"/>
</dbReference>
<keyword evidence="6" id="KW-0175">Coiled coil</keyword>
<reference evidence="9 10" key="1">
    <citation type="submission" date="2024-03" db="EMBL/GenBank/DDBJ databases">
        <title>Human intestinal bacterial collection.</title>
        <authorList>
            <person name="Pauvert C."/>
            <person name="Hitch T.C.A."/>
            <person name="Clavel T."/>
        </authorList>
    </citation>
    <scope>NUCLEOTIDE SEQUENCE [LARGE SCALE GENOMIC DNA]</scope>
    <source>
        <strain evidence="9 10">CLA-AA-H95</strain>
    </source>
</reference>
<feature type="transmembrane region" description="Helical" evidence="7">
    <location>
        <begin position="479"/>
        <end position="500"/>
    </location>
</feature>
<keyword evidence="4" id="KW-0378">Hydrolase</keyword>
<feature type="coiled-coil region" evidence="6">
    <location>
        <begin position="396"/>
        <end position="430"/>
    </location>
</feature>
<keyword evidence="7" id="KW-0812">Transmembrane</keyword>
<feature type="domain" description="Calcineurin-like phosphoesterase" evidence="8">
    <location>
        <begin position="2"/>
        <end position="186"/>
    </location>
</feature>
<dbReference type="Proteomes" id="UP001446032">
    <property type="component" value="Unassembled WGS sequence"/>
</dbReference>
<comment type="similarity">
    <text evidence="1">Belongs to the SbcD family.</text>
</comment>
<evidence type="ECO:0000256" key="3">
    <source>
        <dbReference type="ARBA" id="ARBA00022722"/>
    </source>
</evidence>
<dbReference type="InterPro" id="IPR050535">
    <property type="entry name" value="DNA_Repair-Maintenance_Comp"/>
</dbReference>